<evidence type="ECO:0000313" key="2">
    <source>
        <dbReference type="Proteomes" id="UP001596432"/>
    </source>
</evidence>
<name>A0ABD5Y594_9EURY</name>
<comment type="caution">
    <text evidence="1">The sequence shown here is derived from an EMBL/GenBank/DDBJ whole genome shotgun (WGS) entry which is preliminary data.</text>
</comment>
<gene>
    <name evidence="1" type="ORF">ACFQMA_22190</name>
</gene>
<reference evidence="1 2" key="1">
    <citation type="journal article" date="2019" name="Int. J. Syst. Evol. Microbiol.">
        <title>The Global Catalogue of Microorganisms (GCM) 10K type strain sequencing project: providing services to taxonomists for standard genome sequencing and annotation.</title>
        <authorList>
            <consortium name="The Broad Institute Genomics Platform"/>
            <consortium name="The Broad Institute Genome Sequencing Center for Infectious Disease"/>
            <person name="Wu L."/>
            <person name="Ma J."/>
        </authorList>
    </citation>
    <scope>NUCLEOTIDE SEQUENCE [LARGE SCALE GENOMIC DNA]</scope>
    <source>
        <strain evidence="1 2">XZYJT29</strain>
    </source>
</reference>
<dbReference type="SUPFAM" id="SSF52540">
    <property type="entry name" value="P-loop containing nucleoside triphosphate hydrolases"/>
    <property type="match status" value="1"/>
</dbReference>
<dbReference type="Gene3D" id="3.40.50.300">
    <property type="entry name" value="P-loop containing nucleotide triphosphate hydrolases"/>
    <property type="match status" value="1"/>
</dbReference>
<dbReference type="GeneID" id="78822878"/>
<dbReference type="EMBL" id="JBHTAS010000001">
    <property type="protein sequence ID" value="MFC7142533.1"/>
    <property type="molecule type" value="Genomic_DNA"/>
</dbReference>
<evidence type="ECO:0000313" key="1">
    <source>
        <dbReference type="EMBL" id="MFC7142533.1"/>
    </source>
</evidence>
<accession>A0ABD5Y594</accession>
<dbReference type="Proteomes" id="UP001596432">
    <property type="component" value="Unassembled WGS sequence"/>
</dbReference>
<dbReference type="InterPro" id="IPR027417">
    <property type="entry name" value="P-loop_NTPase"/>
</dbReference>
<dbReference type="InterPro" id="IPR055927">
    <property type="entry name" value="DUF7504"/>
</dbReference>
<dbReference type="RefSeq" id="WP_274323598.1">
    <property type="nucleotide sequence ID" value="NZ_CP118158.1"/>
</dbReference>
<keyword evidence="2" id="KW-1185">Reference proteome</keyword>
<sequence length="228" mass="24445">MARSSDSEPAYDLTDVLEFDVLESVRPGSNILVSGPAMSGKEDLAMSVLADGAAEGQGALVVTTGDRAESVLDDFLDRAPDADPSTVSVVDCRGDGSRRGEATASGSYVYHVSSPGDLTGIGIGITECLEYLHNNGAESGRFALTSLSTMLTYTDRKTVFKFCHVLSSRFDSAGYLGLFTIDSSAHDDQTLQVIKQAFDGMIEIREEDGRREARVLGLAGKPTEWREF</sequence>
<dbReference type="Pfam" id="PF24336">
    <property type="entry name" value="DUF7504"/>
    <property type="match status" value="1"/>
</dbReference>
<organism evidence="1 2">
    <name type="scientific">Halosimplex aquaticum</name>
    <dbReference type="NCBI Taxonomy" id="3026162"/>
    <lineage>
        <taxon>Archaea</taxon>
        <taxon>Methanobacteriati</taxon>
        <taxon>Methanobacteriota</taxon>
        <taxon>Stenosarchaea group</taxon>
        <taxon>Halobacteria</taxon>
        <taxon>Halobacteriales</taxon>
        <taxon>Haloarculaceae</taxon>
        <taxon>Halosimplex</taxon>
    </lineage>
</organism>
<dbReference type="AlphaFoldDB" id="A0ABD5Y594"/>
<proteinExistence type="predicted"/>
<protein>
    <submittedName>
        <fullName evidence="1">RAD55 family ATPase</fullName>
    </submittedName>
</protein>